<accession>A0A8X6VCF0</accession>
<keyword evidence="2" id="KW-1185">Reference proteome</keyword>
<evidence type="ECO:0000313" key="1">
    <source>
        <dbReference type="EMBL" id="GFY13207.1"/>
    </source>
</evidence>
<organism evidence="1 2">
    <name type="scientific">Trichonephila clavipes</name>
    <name type="common">Golden silk orbweaver</name>
    <name type="synonym">Nephila clavipes</name>
    <dbReference type="NCBI Taxonomy" id="2585209"/>
    <lineage>
        <taxon>Eukaryota</taxon>
        <taxon>Metazoa</taxon>
        <taxon>Ecdysozoa</taxon>
        <taxon>Arthropoda</taxon>
        <taxon>Chelicerata</taxon>
        <taxon>Arachnida</taxon>
        <taxon>Araneae</taxon>
        <taxon>Araneomorphae</taxon>
        <taxon>Entelegynae</taxon>
        <taxon>Araneoidea</taxon>
        <taxon>Nephilidae</taxon>
        <taxon>Trichonephila</taxon>
    </lineage>
</organism>
<sequence>MGENCGNVPARIKAVLKNFLESFARIRFVPVYTTSRHFAGSKCRSTFRTLFRLGTLGVKSGVFSNSPMASGKWHVSYGVPVPK</sequence>
<dbReference type="AlphaFoldDB" id="A0A8X6VCF0"/>
<reference evidence="1" key="1">
    <citation type="submission" date="2020-08" db="EMBL/GenBank/DDBJ databases">
        <title>Multicomponent nature underlies the extraordinary mechanical properties of spider dragline silk.</title>
        <authorList>
            <person name="Kono N."/>
            <person name="Nakamura H."/>
            <person name="Mori M."/>
            <person name="Yoshida Y."/>
            <person name="Ohtoshi R."/>
            <person name="Malay A.D."/>
            <person name="Moran D.A.P."/>
            <person name="Tomita M."/>
            <person name="Numata K."/>
            <person name="Arakawa K."/>
        </authorList>
    </citation>
    <scope>NUCLEOTIDE SEQUENCE</scope>
</reference>
<proteinExistence type="predicted"/>
<protein>
    <submittedName>
        <fullName evidence="1">Uncharacterized protein</fullName>
    </submittedName>
</protein>
<comment type="caution">
    <text evidence="1">The sequence shown here is derived from an EMBL/GenBank/DDBJ whole genome shotgun (WGS) entry which is preliminary data.</text>
</comment>
<dbReference type="EMBL" id="BMAU01021320">
    <property type="protein sequence ID" value="GFY13207.1"/>
    <property type="molecule type" value="Genomic_DNA"/>
</dbReference>
<evidence type="ECO:0000313" key="2">
    <source>
        <dbReference type="Proteomes" id="UP000887159"/>
    </source>
</evidence>
<dbReference type="Proteomes" id="UP000887159">
    <property type="component" value="Unassembled WGS sequence"/>
</dbReference>
<gene>
    <name evidence="1" type="ORF">TNCV_364541</name>
</gene>
<name>A0A8X6VCF0_TRICX</name>